<dbReference type="Pfam" id="PF13450">
    <property type="entry name" value="NAD_binding_8"/>
    <property type="match status" value="1"/>
</dbReference>
<dbReference type="RefSeq" id="WP_382825717.1">
    <property type="nucleotide sequence ID" value="NZ_JBHXLY010000008.1"/>
</dbReference>
<dbReference type="PANTHER" id="PTHR43734">
    <property type="entry name" value="PHYTOENE DESATURASE"/>
    <property type="match status" value="1"/>
</dbReference>
<dbReference type="SUPFAM" id="SSF51971">
    <property type="entry name" value="Nucleotide-binding domain"/>
    <property type="match status" value="1"/>
</dbReference>
<feature type="region of interest" description="Disordered" evidence="1">
    <location>
        <begin position="1"/>
        <end position="22"/>
    </location>
</feature>
<gene>
    <name evidence="2" type="ORF">ACFWSS_16065</name>
</gene>
<evidence type="ECO:0000313" key="3">
    <source>
        <dbReference type="Proteomes" id="UP001598251"/>
    </source>
</evidence>
<comment type="caution">
    <text evidence="2">The sequence shown here is derived from an EMBL/GenBank/DDBJ whole genome shotgun (WGS) entry which is preliminary data.</text>
</comment>
<feature type="compositionally biased region" description="Basic and acidic residues" evidence="1">
    <location>
        <begin position="1"/>
        <end position="14"/>
    </location>
</feature>
<keyword evidence="3" id="KW-1185">Reference proteome</keyword>
<protein>
    <submittedName>
        <fullName evidence="2">NAD(P)-binding protein</fullName>
    </submittedName>
</protein>
<proteinExistence type="predicted"/>
<sequence length="418" mass="44161">MGHTERTDHTDHIGRTGQAGHTGRIHVVGGGLAGLTAAITAAESGARVTLYEGHRNLGGRARTADGPYRTNEGPHAVYHRGPFGTWLARRDLLGPVVSVPPLEGLRFRFRRGGALRKLPPAALLRLSRQDPLTAPVDSTFREWATGRVGGAGARAAANFAAVGLFHHDPGALSARFVQERLGRLASLPPEARYPVGGWGRLVERMAAHARGLGVAVETGARVDTRTLGDLARTGPVVVATSLGSARALLDDASLTWESGRTVLVDLAVRTRRGDAFIVSDLDAPGWLERFTAQDPSLAPAGEQLLQGQFAIGPDARRAEGVARAEALLDLGFPGWRERTTWRVEALADGRTGAVDRPGTTWRDRPSVVRGDGVFLAGDQVAAPGLLGEVSFTSGLEAATLAVKAARRCSGSGVDLNRT</sequence>
<name>A0ABW6EGG9_9ACTN</name>
<evidence type="ECO:0000256" key="1">
    <source>
        <dbReference type="SAM" id="MobiDB-lite"/>
    </source>
</evidence>
<accession>A0ABW6EGG9</accession>
<dbReference type="Proteomes" id="UP001598251">
    <property type="component" value="Unassembled WGS sequence"/>
</dbReference>
<evidence type="ECO:0000313" key="2">
    <source>
        <dbReference type="EMBL" id="MFD4214394.1"/>
    </source>
</evidence>
<organism evidence="2 3">
    <name type="scientific">Streptomyces sindenensis</name>
    <dbReference type="NCBI Taxonomy" id="67363"/>
    <lineage>
        <taxon>Bacteria</taxon>
        <taxon>Bacillati</taxon>
        <taxon>Actinomycetota</taxon>
        <taxon>Actinomycetes</taxon>
        <taxon>Kitasatosporales</taxon>
        <taxon>Streptomycetaceae</taxon>
        <taxon>Streptomyces</taxon>
    </lineage>
</organism>
<dbReference type="PANTHER" id="PTHR43734:SF1">
    <property type="entry name" value="PHYTOENE DESATURASE"/>
    <property type="match status" value="1"/>
</dbReference>
<reference evidence="2 3" key="1">
    <citation type="submission" date="2024-09" db="EMBL/GenBank/DDBJ databases">
        <title>The Natural Products Discovery Center: Release of the First 8490 Sequenced Strains for Exploring Actinobacteria Biosynthetic Diversity.</title>
        <authorList>
            <person name="Kalkreuter E."/>
            <person name="Kautsar S.A."/>
            <person name="Yang D."/>
            <person name="Bader C.D."/>
            <person name="Teijaro C.N."/>
            <person name="Fluegel L."/>
            <person name="Davis C.M."/>
            <person name="Simpson J.R."/>
            <person name="Lauterbach L."/>
            <person name="Steele A.D."/>
            <person name="Gui C."/>
            <person name="Meng S."/>
            <person name="Li G."/>
            <person name="Viehrig K."/>
            <person name="Ye F."/>
            <person name="Su P."/>
            <person name="Kiefer A.F."/>
            <person name="Nichols A."/>
            <person name="Cepeda A.J."/>
            <person name="Yan W."/>
            <person name="Fan B."/>
            <person name="Jiang Y."/>
            <person name="Adhikari A."/>
            <person name="Zheng C.-J."/>
            <person name="Schuster L."/>
            <person name="Cowan T.M."/>
            <person name="Smanski M.J."/>
            <person name="Chevrette M.G."/>
            <person name="De Carvalho L.P.S."/>
            <person name="Shen B."/>
        </authorList>
    </citation>
    <scope>NUCLEOTIDE SEQUENCE [LARGE SCALE GENOMIC DNA]</scope>
    <source>
        <strain evidence="2 3">NPDC058546</strain>
    </source>
</reference>
<dbReference type="Gene3D" id="3.40.50.720">
    <property type="entry name" value="NAD(P)-binding Rossmann-like Domain"/>
    <property type="match status" value="1"/>
</dbReference>
<dbReference type="EMBL" id="JBHXOF010000008">
    <property type="protein sequence ID" value="MFD4214394.1"/>
    <property type="molecule type" value="Genomic_DNA"/>
</dbReference>